<proteinExistence type="predicted"/>
<dbReference type="OrthoDB" id="410198at2759"/>
<dbReference type="PANTHER" id="PTHR42791:SF1">
    <property type="entry name" value="N-ACETYLTRANSFERASE DOMAIN-CONTAINING PROTEIN"/>
    <property type="match status" value="1"/>
</dbReference>
<evidence type="ECO:0000313" key="3">
    <source>
        <dbReference type="Proteomes" id="UP000813461"/>
    </source>
</evidence>
<comment type="caution">
    <text evidence="2">The sequence shown here is derived from an EMBL/GenBank/DDBJ whole genome shotgun (WGS) entry which is preliminary data.</text>
</comment>
<organism evidence="2 3">
    <name type="scientific">Paraphoma chrysanthemicola</name>
    <dbReference type="NCBI Taxonomy" id="798071"/>
    <lineage>
        <taxon>Eukaryota</taxon>
        <taxon>Fungi</taxon>
        <taxon>Dikarya</taxon>
        <taxon>Ascomycota</taxon>
        <taxon>Pezizomycotina</taxon>
        <taxon>Dothideomycetes</taxon>
        <taxon>Pleosporomycetidae</taxon>
        <taxon>Pleosporales</taxon>
        <taxon>Pleosporineae</taxon>
        <taxon>Phaeosphaeriaceae</taxon>
        <taxon>Paraphoma</taxon>
    </lineage>
</organism>
<gene>
    <name evidence="2" type="ORF">FB567DRAFT_432971</name>
</gene>
<dbReference type="Pfam" id="PF00583">
    <property type="entry name" value="Acetyltransf_1"/>
    <property type="match status" value="1"/>
</dbReference>
<dbReference type="PANTHER" id="PTHR42791">
    <property type="entry name" value="GNAT FAMILY ACETYLTRANSFERASE"/>
    <property type="match status" value="1"/>
</dbReference>
<dbReference type="GO" id="GO:0016747">
    <property type="term" value="F:acyltransferase activity, transferring groups other than amino-acyl groups"/>
    <property type="evidence" value="ECO:0007669"/>
    <property type="project" value="InterPro"/>
</dbReference>
<dbReference type="InterPro" id="IPR056024">
    <property type="entry name" value="DUF7605"/>
</dbReference>
<dbReference type="SUPFAM" id="SSF55729">
    <property type="entry name" value="Acyl-CoA N-acyltransferases (Nat)"/>
    <property type="match status" value="1"/>
</dbReference>
<name>A0A8K0REN1_9PLEO</name>
<evidence type="ECO:0000259" key="1">
    <source>
        <dbReference type="PROSITE" id="PS51186"/>
    </source>
</evidence>
<evidence type="ECO:0000313" key="2">
    <source>
        <dbReference type="EMBL" id="KAH7093120.1"/>
    </source>
</evidence>
<keyword evidence="3" id="KW-1185">Reference proteome</keyword>
<dbReference type="InterPro" id="IPR052523">
    <property type="entry name" value="Trichothecene_AcTrans"/>
</dbReference>
<reference evidence="2" key="1">
    <citation type="journal article" date="2021" name="Nat. Commun.">
        <title>Genetic determinants of endophytism in the Arabidopsis root mycobiome.</title>
        <authorList>
            <person name="Mesny F."/>
            <person name="Miyauchi S."/>
            <person name="Thiergart T."/>
            <person name="Pickel B."/>
            <person name="Atanasova L."/>
            <person name="Karlsson M."/>
            <person name="Huettel B."/>
            <person name="Barry K.W."/>
            <person name="Haridas S."/>
            <person name="Chen C."/>
            <person name="Bauer D."/>
            <person name="Andreopoulos W."/>
            <person name="Pangilinan J."/>
            <person name="LaButti K."/>
            <person name="Riley R."/>
            <person name="Lipzen A."/>
            <person name="Clum A."/>
            <person name="Drula E."/>
            <person name="Henrissat B."/>
            <person name="Kohler A."/>
            <person name="Grigoriev I.V."/>
            <person name="Martin F.M."/>
            <person name="Hacquard S."/>
        </authorList>
    </citation>
    <scope>NUCLEOTIDE SEQUENCE</scope>
    <source>
        <strain evidence="2">MPI-SDFR-AT-0120</strain>
    </source>
</reference>
<protein>
    <recommendedName>
        <fullName evidence="1">N-acetyltransferase domain-containing protein</fullName>
    </recommendedName>
</protein>
<dbReference type="EMBL" id="JAGMVJ010000002">
    <property type="protein sequence ID" value="KAH7093120.1"/>
    <property type="molecule type" value="Genomic_DNA"/>
</dbReference>
<feature type="domain" description="N-acetyltransferase" evidence="1">
    <location>
        <begin position="60"/>
        <end position="222"/>
    </location>
</feature>
<dbReference type="AlphaFoldDB" id="A0A8K0REN1"/>
<dbReference type="InterPro" id="IPR000182">
    <property type="entry name" value="GNAT_dom"/>
</dbReference>
<dbReference type="InterPro" id="IPR016181">
    <property type="entry name" value="Acyl_CoA_acyltransferase"/>
</dbReference>
<dbReference type="PROSITE" id="PS51186">
    <property type="entry name" value="GNAT"/>
    <property type="match status" value="1"/>
</dbReference>
<sequence length="1071" mass="122284">MDSAWPVAEALPTDSNAIASLLALSWTSPFAILQFGHLEHSALVAIIAPRIADQSRLRSINFDIIRHPDTQEVLSVAQWSSHPAELHCPYEDLEEAEERQSFEDEIYRKTLPKGCNKNLIMNFTVGLRDLRRRVLHNRKHYMLENLATHTKHRRKGLASQLVNRISYKADSENALVYLDTASDNHSAISMYSRLGFMEQNRHTLEDVSTFPGAEGSESHDNPTSCPYEANNSLDLHACFDPATYFGDLDQKIENGQALEVIGPYDPTEEEPPSARVAILRPGFVKAESLIAQQVVQYLLTAISNLKRSQPSSELSHMEERTKKLLAPKYGSPVIVGVRGLAGKGKTSLINAVLSVDGLAFTSSGSVGTYVPVEYIPLGDQEAPYGFEFRMFSLEDSQKCIRMHWEDYFAGVLAGDTDEMDESDAADLVKPARDAFLALFSDLLDFESEEKADAFLSRAESVDDSKVLTKLLKWTQEKHNKLTHITRKQPFFTHTISDLADLMEPYVQTASSPHFEGCGGFGPDSSVWPLVKLGRQRVRLAETYIKRCRVTVVVDEIKRAGDNESLKQSIYEAWRRRREDSIGDEPSCKAPLLLDEEALMSTLKTHRMTMDQKIRKINSQLKEPKNRKTQSLRHSLGDEKERYERKRILIEARSRQVKSNLRTWFRDKTGLKEPLVVFCVSTTRYMDLIREDDDRTLMHLPDFTAEGTEIVALRRHLYTLIRKRGQEQSMINYYRQVKHLLNEMSLACTGFKPMYKRDHLLKFIHDTHDSFPDQCRRHRETYMKCLQPVLDIFGSSMKEWLRKAERTCDKWGNYNANSYWTFLKREGVHKRPTKNKEDWSRTLLEYAIEDLEPLLNALCTKGCSTFATELIHAFHEKMDDMDRDLRYNLDQTSIKLFSEFFDNIQLQNKAIEDLVRTVVGNLKDGLLKMSHQATSLKGKGSPFGRYMKQTYIAVMQAYPPRTGKAGVHNNRRAMFKNAVIDQASGPYLAVKQHIEVQANALLLTSNSELKKGCDEIFEKIYYNFDQICPVQEDDGFRALERGKELKKDIDEAKSILEGPAKEALLSAGIKVT</sequence>
<dbReference type="Proteomes" id="UP000813461">
    <property type="component" value="Unassembled WGS sequence"/>
</dbReference>
<dbReference type="Gene3D" id="3.40.630.30">
    <property type="match status" value="1"/>
</dbReference>
<accession>A0A8K0REN1</accession>
<dbReference type="Pfam" id="PF24564">
    <property type="entry name" value="DUF7605"/>
    <property type="match status" value="1"/>
</dbReference>